<evidence type="ECO:0000256" key="2">
    <source>
        <dbReference type="ARBA" id="ARBA00023315"/>
    </source>
</evidence>
<sequence>MLISDKSFKIKDLHYIIRSAVERDAESLSKLRLQIDGETENLDREPGEAFIDPQGFQALIKADSESDRNLFLVAETDGRLIGFSRCAGTELKRFRHKVEFGVGVLKEFWGYGVGKNLLQESISWADENGIKKITLNVMESNENAKKLYEKLGFEVEGLLKDDKLLSDGKYYNMIVMGRLNNVDEGVRNE</sequence>
<evidence type="ECO:0000313" key="4">
    <source>
        <dbReference type="EMBL" id="NKE07251.1"/>
    </source>
</evidence>
<dbReference type="PROSITE" id="PS51186">
    <property type="entry name" value="GNAT"/>
    <property type="match status" value="1"/>
</dbReference>
<dbReference type="SUPFAM" id="SSF55729">
    <property type="entry name" value="Acyl-CoA N-acyltransferases (Nat)"/>
    <property type="match status" value="1"/>
</dbReference>
<dbReference type="GO" id="GO:0016747">
    <property type="term" value="F:acyltransferase activity, transferring groups other than amino-acyl groups"/>
    <property type="evidence" value="ECO:0007669"/>
    <property type="project" value="InterPro"/>
</dbReference>
<evidence type="ECO:0000313" key="5">
    <source>
        <dbReference type="Proteomes" id="UP000587942"/>
    </source>
</evidence>
<dbReference type="InterPro" id="IPR016181">
    <property type="entry name" value="Acyl_CoA_acyltransferase"/>
</dbReference>
<dbReference type="InterPro" id="IPR000182">
    <property type="entry name" value="GNAT_dom"/>
</dbReference>
<accession>A0A846TY35</accession>
<dbReference type="Gene3D" id="3.40.630.30">
    <property type="match status" value="1"/>
</dbReference>
<evidence type="ECO:0000259" key="3">
    <source>
        <dbReference type="PROSITE" id="PS51186"/>
    </source>
</evidence>
<dbReference type="PANTHER" id="PTHR43877">
    <property type="entry name" value="AMINOALKYLPHOSPHONATE N-ACETYLTRANSFERASE-RELATED-RELATED"/>
    <property type="match status" value="1"/>
</dbReference>
<dbReference type="CDD" id="cd04301">
    <property type="entry name" value="NAT_SF"/>
    <property type="match status" value="1"/>
</dbReference>
<proteinExistence type="predicted"/>
<reference evidence="4 5" key="1">
    <citation type="submission" date="2020-03" db="EMBL/GenBank/DDBJ databases">
        <authorList>
            <person name="Sun Q."/>
        </authorList>
    </citation>
    <scope>NUCLEOTIDE SEQUENCE [LARGE SCALE GENOMIC DNA]</scope>
    <source>
        <strain evidence="4 5">KACC 21451</strain>
    </source>
</reference>
<keyword evidence="1 4" id="KW-0808">Transferase</keyword>
<keyword evidence="2" id="KW-0012">Acyltransferase</keyword>
<dbReference type="AlphaFoldDB" id="A0A846TY35"/>
<organism evidence="4 5">
    <name type="scientific">Mesobacillus selenatarsenatis</name>
    <dbReference type="NCBI Taxonomy" id="388741"/>
    <lineage>
        <taxon>Bacteria</taxon>
        <taxon>Bacillati</taxon>
        <taxon>Bacillota</taxon>
        <taxon>Bacilli</taxon>
        <taxon>Bacillales</taxon>
        <taxon>Bacillaceae</taxon>
        <taxon>Mesobacillus</taxon>
    </lineage>
</organism>
<name>A0A846TY35_9BACI</name>
<dbReference type="PANTHER" id="PTHR43877:SF1">
    <property type="entry name" value="ACETYLTRANSFERASE"/>
    <property type="match status" value="1"/>
</dbReference>
<feature type="domain" description="N-acetyltransferase" evidence="3">
    <location>
        <begin position="15"/>
        <end position="181"/>
    </location>
</feature>
<gene>
    <name evidence="4" type="ORF">GWK17_17530</name>
</gene>
<dbReference type="EMBL" id="JAAVUM010000014">
    <property type="protein sequence ID" value="NKE07251.1"/>
    <property type="molecule type" value="Genomic_DNA"/>
</dbReference>
<evidence type="ECO:0000256" key="1">
    <source>
        <dbReference type="ARBA" id="ARBA00022679"/>
    </source>
</evidence>
<comment type="caution">
    <text evidence="4">The sequence shown here is derived from an EMBL/GenBank/DDBJ whole genome shotgun (WGS) entry which is preliminary data.</text>
</comment>
<dbReference type="Proteomes" id="UP000587942">
    <property type="component" value="Unassembled WGS sequence"/>
</dbReference>
<dbReference type="Pfam" id="PF00583">
    <property type="entry name" value="Acetyltransf_1"/>
    <property type="match status" value="1"/>
</dbReference>
<dbReference type="RefSeq" id="WP_167833660.1">
    <property type="nucleotide sequence ID" value="NZ_JAAVUM010000014.1"/>
</dbReference>
<protein>
    <submittedName>
        <fullName evidence="4">GNAT family N-acetyltransferase</fullName>
    </submittedName>
</protein>
<dbReference type="InterPro" id="IPR050832">
    <property type="entry name" value="Bact_Acetyltransf"/>
</dbReference>